<dbReference type="EMBL" id="SWJQ01000709">
    <property type="protein sequence ID" value="TRZ11426.1"/>
    <property type="molecule type" value="Genomic_DNA"/>
</dbReference>
<keyword evidence="2" id="KW-1185">Reference proteome</keyword>
<gene>
    <name evidence="1" type="ORF">HGM15179_015680</name>
</gene>
<dbReference type="Proteomes" id="UP000796761">
    <property type="component" value="Unassembled WGS sequence"/>
</dbReference>
<comment type="caution">
    <text evidence="1">The sequence shown here is derived from an EMBL/GenBank/DDBJ whole genome shotgun (WGS) entry which is preliminary data.</text>
</comment>
<accession>A0A8K1G4D4</accession>
<dbReference type="AlphaFoldDB" id="A0A8K1G4D4"/>
<proteinExistence type="predicted"/>
<organism evidence="1 2">
    <name type="scientific">Zosterops borbonicus</name>
    <dbReference type="NCBI Taxonomy" id="364589"/>
    <lineage>
        <taxon>Eukaryota</taxon>
        <taxon>Metazoa</taxon>
        <taxon>Chordata</taxon>
        <taxon>Craniata</taxon>
        <taxon>Vertebrata</taxon>
        <taxon>Euteleostomi</taxon>
        <taxon>Archelosauria</taxon>
        <taxon>Archosauria</taxon>
        <taxon>Dinosauria</taxon>
        <taxon>Saurischia</taxon>
        <taxon>Theropoda</taxon>
        <taxon>Coelurosauria</taxon>
        <taxon>Aves</taxon>
        <taxon>Neognathae</taxon>
        <taxon>Neoaves</taxon>
        <taxon>Telluraves</taxon>
        <taxon>Australaves</taxon>
        <taxon>Passeriformes</taxon>
        <taxon>Sylvioidea</taxon>
        <taxon>Zosteropidae</taxon>
        <taxon>Zosterops</taxon>
    </lineage>
</organism>
<evidence type="ECO:0000313" key="2">
    <source>
        <dbReference type="Proteomes" id="UP000796761"/>
    </source>
</evidence>
<reference evidence="1" key="1">
    <citation type="submission" date="2019-04" db="EMBL/GenBank/DDBJ databases">
        <title>Genome assembly of Zosterops borbonicus 15179.</title>
        <authorList>
            <person name="Leroy T."/>
            <person name="Anselmetti Y."/>
            <person name="Tilak M.-K."/>
            <person name="Nabholz B."/>
        </authorList>
    </citation>
    <scope>NUCLEOTIDE SEQUENCE</scope>
    <source>
        <strain evidence="1">HGM_15179</strain>
        <tissue evidence="1">Muscle</tissue>
    </source>
</reference>
<name>A0A8K1G4D4_9PASS</name>
<evidence type="ECO:0000313" key="1">
    <source>
        <dbReference type="EMBL" id="TRZ11426.1"/>
    </source>
</evidence>
<protein>
    <submittedName>
        <fullName evidence="1">Uncharacterized protein</fullName>
    </submittedName>
</protein>
<sequence length="272" mass="29154">MGTALRLPELQESLDSSARGAQGGIVGVSVQGQGLDWIILAPQGMGTALRLPELQESLDSSARGAQGGIVGVSVQGQGLDWIILSTGAKDKIQVLVKWTSNVPAPLATLHQLLYLLNRDHPFSMRQNNLGEQAMPSVVFLRMTLPMVSHQPIPWILPLHFHEAANGEFNAPSGSVGIAEAAVSIGDLQDSPVLSQSFQLPSAKEKVAGPSCCIKRDEVLWEWTDWAWETVLGPAGTSSQLPMGQAVQPPVRQKPQMAIFSKTLLMCKAIILA</sequence>